<dbReference type="Ensembl" id="ENSBGRT00000032026.1">
    <property type="protein sequence ID" value="ENSBGRP00000027710.1"/>
    <property type="gene ID" value="ENSBGRG00000017235.1"/>
</dbReference>
<name>A0A8B9XYN7_BOSMU</name>
<feature type="transmembrane region" description="Helical" evidence="5">
    <location>
        <begin position="264"/>
        <end position="284"/>
    </location>
</feature>
<accession>A0A8B9XYN7</accession>
<feature type="transmembrane region" description="Helical" evidence="5">
    <location>
        <begin position="501"/>
        <end position="524"/>
    </location>
</feature>
<evidence type="ECO:0000256" key="4">
    <source>
        <dbReference type="ARBA" id="ARBA00023136"/>
    </source>
</evidence>
<dbReference type="GO" id="GO:0022858">
    <property type="term" value="F:alanine transmembrane transporter activity"/>
    <property type="evidence" value="ECO:0007669"/>
    <property type="project" value="Ensembl"/>
</dbReference>
<dbReference type="PANTHER" id="PTHR22950">
    <property type="entry name" value="AMINO ACID TRANSPORTER"/>
    <property type="match status" value="1"/>
</dbReference>
<feature type="transmembrane region" description="Helical" evidence="5">
    <location>
        <begin position="475"/>
        <end position="495"/>
    </location>
</feature>
<feature type="transmembrane region" description="Helical" evidence="5">
    <location>
        <begin position="431"/>
        <end position="455"/>
    </location>
</feature>
<feature type="transmembrane region" description="Helical" evidence="5">
    <location>
        <begin position="291"/>
        <end position="312"/>
    </location>
</feature>
<dbReference type="GO" id="GO:0015187">
    <property type="term" value="F:glycine transmembrane transporter activity"/>
    <property type="evidence" value="ECO:0007669"/>
    <property type="project" value="Ensembl"/>
</dbReference>
<dbReference type="GO" id="GO:0015186">
    <property type="term" value="F:L-glutamine transmembrane transporter activity"/>
    <property type="evidence" value="ECO:0007669"/>
    <property type="project" value="Ensembl"/>
</dbReference>
<protein>
    <submittedName>
        <fullName evidence="7">Solute carrier family 38 member 5</fullName>
    </submittedName>
</protein>
<dbReference type="GO" id="GO:0005290">
    <property type="term" value="F:L-histidine transmembrane transporter activity"/>
    <property type="evidence" value="ECO:0007669"/>
    <property type="project" value="Ensembl"/>
</dbReference>
<keyword evidence="4 5" id="KW-0472">Membrane</keyword>
<keyword evidence="2 5" id="KW-0812">Transmembrane</keyword>
<evidence type="ECO:0000313" key="7">
    <source>
        <dbReference type="Ensembl" id="ENSBGRP00000027710.1"/>
    </source>
</evidence>
<dbReference type="GO" id="GO:1904557">
    <property type="term" value="P:L-alanine transmembrane transport"/>
    <property type="evidence" value="ECO:0007669"/>
    <property type="project" value="Ensembl"/>
</dbReference>
<dbReference type="GO" id="GO:1903713">
    <property type="term" value="P:asparagine transmembrane transport"/>
    <property type="evidence" value="ECO:0007669"/>
    <property type="project" value="Ensembl"/>
</dbReference>
<dbReference type="GeneTree" id="ENSGT00940000161233"/>
<proteinExistence type="predicted"/>
<evidence type="ECO:0000256" key="5">
    <source>
        <dbReference type="SAM" id="Phobius"/>
    </source>
</evidence>
<dbReference type="Proteomes" id="UP000694520">
    <property type="component" value="Chromosome X"/>
</dbReference>
<dbReference type="Pfam" id="PF01490">
    <property type="entry name" value="Aa_trans"/>
    <property type="match status" value="1"/>
</dbReference>
<dbReference type="PANTHER" id="PTHR22950:SF74">
    <property type="entry name" value="SODIUM-COUPLED NEUTRAL AMINO ACID TRANSPORTER 5"/>
    <property type="match status" value="1"/>
</dbReference>
<dbReference type="GO" id="GO:0005886">
    <property type="term" value="C:plasma membrane"/>
    <property type="evidence" value="ECO:0007669"/>
    <property type="project" value="TreeGrafter"/>
</dbReference>
<dbReference type="GO" id="GO:0015194">
    <property type="term" value="F:L-serine transmembrane transporter activity"/>
    <property type="evidence" value="ECO:0007669"/>
    <property type="project" value="Ensembl"/>
</dbReference>
<evidence type="ECO:0000313" key="8">
    <source>
        <dbReference type="Proteomes" id="UP000694520"/>
    </source>
</evidence>
<dbReference type="GO" id="GO:0015182">
    <property type="term" value="F:L-asparagine transmembrane transporter activity"/>
    <property type="evidence" value="ECO:0007669"/>
    <property type="project" value="Ensembl"/>
</dbReference>
<dbReference type="InterPro" id="IPR013057">
    <property type="entry name" value="AA_transpt_TM"/>
</dbReference>
<feature type="transmembrane region" description="Helical" evidence="5">
    <location>
        <begin position="223"/>
        <end position="244"/>
    </location>
</feature>
<evidence type="ECO:0000259" key="6">
    <source>
        <dbReference type="Pfam" id="PF01490"/>
    </source>
</evidence>
<dbReference type="AlphaFoldDB" id="A0A8B9XYN7"/>
<evidence type="ECO:0000256" key="3">
    <source>
        <dbReference type="ARBA" id="ARBA00022989"/>
    </source>
</evidence>
<feature type="transmembrane region" description="Helical" evidence="5">
    <location>
        <begin position="390"/>
        <end position="411"/>
    </location>
</feature>
<evidence type="ECO:0000256" key="1">
    <source>
        <dbReference type="ARBA" id="ARBA00004141"/>
    </source>
</evidence>
<keyword evidence="8" id="KW-1185">Reference proteome</keyword>
<reference evidence="7" key="2">
    <citation type="submission" date="2025-08" db="UniProtKB">
        <authorList>
            <consortium name="Ensembl"/>
        </authorList>
    </citation>
    <scope>IDENTIFICATION</scope>
</reference>
<evidence type="ECO:0000256" key="2">
    <source>
        <dbReference type="ARBA" id="ARBA00022692"/>
    </source>
</evidence>
<organism evidence="7 8">
    <name type="scientific">Bos mutus grunniens</name>
    <name type="common">Wild yak</name>
    <name type="synonym">Bos grunniens</name>
    <dbReference type="NCBI Taxonomy" id="30521"/>
    <lineage>
        <taxon>Eukaryota</taxon>
        <taxon>Metazoa</taxon>
        <taxon>Chordata</taxon>
        <taxon>Craniata</taxon>
        <taxon>Vertebrata</taxon>
        <taxon>Euteleostomi</taxon>
        <taxon>Mammalia</taxon>
        <taxon>Eutheria</taxon>
        <taxon>Laurasiatheria</taxon>
        <taxon>Artiodactyla</taxon>
        <taxon>Ruminantia</taxon>
        <taxon>Pecora</taxon>
        <taxon>Bovidae</taxon>
        <taxon>Bovinae</taxon>
        <taxon>Bos</taxon>
    </lineage>
</organism>
<comment type="subcellular location">
    <subcellularLocation>
        <location evidence="1">Membrane</location>
        <topology evidence="1">Multi-pass membrane protein</topology>
    </subcellularLocation>
</comment>
<sequence length="570" mass="62217">MGQGQRSELPSHHLLNFSAYSTCRQEHEGFLPSHSPSPGRKPAQFMDVSDPTGPIPVVSCPVQPLPYCSLFPGSSLLLFCLWSLPHTPLFLSTSSCSPLDSPFLALPFPASSHIQIIFLLMALPGFLPAPITSSLAFPKAPALVSVPSLLTWSPPHVPWALPLTSSSRGRHRLECQCSTSATPSWAAASWGWPMPWPTRGSSSSCIRAYEQLGQRALGPAGKVVVAAVICLHNVGAMSSYLFIIKSELPLVIATFLDMDPEGDWFLKGNLLIIIVSVLIILPLALMRHLGYLGYTSGLSLTCMLFFLISVIYKKFQLGCTVGHNGTAVESKSSPSLPIHGLNTSCEAQMFTADSQMFYTVPIMAFAFVCHPEVLPIYTELCRPSKRRMQAVANVSIGAMFCMYGLTATFGYLTFYSSVEAEMLHMYSQHDLLILCVRLAVLLAVTLTVPVVLFPIRRALQQLLFPSKAFSWPRHVAIALILLVLVNVLVICVPTIRDIFGVIGSTSAPSLIFILPSIFYLRIVPSEVEPLYSWPKIQALCFGVLGVLFMAISLGFMFANWATGQSHVSGH</sequence>
<reference evidence="7" key="3">
    <citation type="submission" date="2025-09" db="UniProtKB">
        <authorList>
            <consortium name="Ensembl"/>
        </authorList>
    </citation>
    <scope>IDENTIFICATION</scope>
</reference>
<gene>
    <name evidence="7" type="primary">SLC38A5</name>
</gene>
<keyword evidence="3 5" id="KW-1133">Transmembrane helix</keyword>
<feature type="transmembrane region" description="Helical" evidence="5">
    <location>
        <begin position="536"/>
        <end position="558"/>
    </location>
</feature>
<dbReference type="GO" id="GO:0140893">
    <property type="term" value="F:neutral amino acid, sodium:proton antiporter activity"/>
    <property type="evidence" value="ECO:0007669"/>
    <property type="project" value="Ensembl"/>
</dbReference>
<feature type="domain" description="Amino acid transporter transmembrane" evidence="6">
    <location>
        <begin position="202"/>
        <end position="557"/>
    </location>
</feature>
<reference evidence="7" key="1">
    <citation type="submission" date="2019-05" db="EMBL/GenBank/DDBJ databases">
        <authorList>
            <person name="Zhang S."/>
            <person name="Liu J."/>
        </authorList>
    </citation>
    <scope>NUCLEOTIDE SEQUENCE [LARGE SCALE GENOMIC DNA]</scope>
</reference>